<dbReference type="EMBL" id="NEDP02003433">
    <property type="protein sequence ID" value="OWF48693.1"/>
    <property type="molecule type" value="Genomic_DNA"/>
</dbReference>
<dbReference type="GO" id="GO:0005886">
    <property type="term" value="C:plasma membrane"/>
    <property type="evidence" value="ECO:0007669"/>
    <property type="project" value="TreeGrafter"/>
</dbReference>
<dbReference type="GO" id="GO:0120015">
    <property type="term" value="F:sterol transfer activity"/>
    <property type="evidence" value="ECO:0007669"/>
    <property type="project" value="TreeGrafter"/>
</dbReference>
<dbReference type="GO" id="GO:0032934">
    <property type="term" value="F:sterol binding"/>
    <property type="evidence" value="ECO:0007669"/>
    <property type="project" value="TreeGrafter"/>
</dbReference>
<feature type="transmembrane region" description="Helical" evidence="1">
    <location>
        <begin position="334"/>
        <end position="355"/>
    </location>
</feature>
<name>A0A210QIW0_MIZYE</name>
<evidence type="ECO:0000256" key="1">
    <source>
        <dbReference type="SAM" id="Phobius"/>
    </source>
</evidence>
<dbReference type="GO" id="GO:0005789">
    <property type="term" value="C:endoplasmic reticulum membrane"/>
    <property type="evidence" value="ECO:0007669"/>
    <property type="project" value="TreeGrafter"/>
</dbReference>
<evidence type="ECO:0000313" key="3">
    <source>
        <dbReference type="EMBL" id="OWF48693.1"/>
    </source>
</evidence>
<dbReference type="GO" id="GO:0140268">
    <property type="term" value="C:endoplasmic reticulum-plasma membrane contact site"/>
    <property type="evidence" value="ECO:0007669"/>
    <property type="project" value="TreeGrafter"/>
</dbReference>
<dbReference type="InterPro" id="IPR004182">
    <property type="entry name" value="GRAM"/>
</dbReference>
<dbReference type="InterPro" id="IPR011993">
    <property type="entry name" value="PH-like_dom_sf"/>
</dbReference>
<gene>
    <name evidence="3" type="ORF">KP79_PYT14797</name>
</gene>
<reference evidence="3 4" key="1">
    <citation type="journal article" date="2017" name="Nat. Ecol. Evol.">
        <title>Scallop genome provides insights into evolution of bilaterian karyotype and development.</title>
        <authorList>
            <person name="Wang S."/>
            <person name="Zhang J."/>
            <person name="Jiao W."/>
            <person name="Li J."/>
            <person name="Xun X."/>
            <person name="Sun Y."/>
            <person name="Guo X."/>
            <person name="Huan P."/>
            <person name="Dong B."/>
            <person name="Zhang L."/>
            <person name="Hu X."/>
            <person name="Sun X."/>
            <person name="Wang J."/>
            <person name="Zhao C."/>
            <person name="Wang Y."/>
            <person name="Wang D."/>
            <person name="Huang X."/>
            <person name="Wang R."/>
            <person name="Lv J."/>
            <person name="Li Y."/>
            <person name="Zhang Z."/>
            <person name="Liu B."/>
            <person name="Lu W."/>
            <person name="Hui Y."/>
            <person name="Liang J."/>
            <person name="Zhou Z."/>
            <person name="Hou R."/>
            <person name="Li X."/>
            <person name="Liu Y."/>
            <person name="Li H."/>
            <person name="Ning X."/>
            <person name="Lin Y."/>
            <person name="Zhao L."/>
            <person name="Xing Q."/>
            <person name="Dou J."/>
            <person name="Li Y."/>
            <person name="Mao J."/>
            <person name="Guo H."/>
            <person name="Dou H."/>
            <person name="Li T."/>
            <person name="Mu C."/>
            <person name="Jiang W."/>
            <person name="Fu Q."/>
            <person name="Fu X."/>
            <person name="Miao Y."/>
            <person name="Liu J."/>
            <person name="Yu Q."/>
            <person name="Li R."/>
            <person name="Liao H."/>
            <person name="Li X."/>
            <person name="Kong Y."/>
            <person name="Jiang Z."/>
            <person name="Chourrout D."/>
            <person name="Li R."/>
            <person name="Bao Z."/>
        </authorList>
    </citation>
    <scope>NUCLEOTIDE SEQUENCE [LARGE SCALE GENOMIC DNA]</scope>
    <source>
        <strain evidence="3 4">PY_sf001</strain>
    </source>
</reference>
<evidence type="ECO:0000259" key="2">
    <source>
        <dbReference type="SMART" id="SM00568"/>
    </source>
</evidence>
<dbReference type="Gene3D" id="2.30.29.30">
    <property type="entry name" value="Pleckstrin-homology domain (PH domain)/Phosphotyrosine-binding domain (PTB)"/>
    <property type="match status" value="1"/>
</dbReference>
<keyword evidence="4" id="KW-1185">Reference proteome</keyword>
<sequence>MATISPLWPSNDAALTSNRKDDVVLLTIGGAQESCPISSQQMVMNRKDSTRESFPTISRSRAEKFHKLFKFVSDNEDPIDYFSCAFLGDILLQGNLYVSQNWFCFYSRIRGRGRLLELPMEKVISITREKTALIIPNAIGLQTAQEKYVFGSFISRDNTYKFLYSLWKRTQHQNDMLVHIRNDSNTSNEISFTLSLDQTVPDDPDRKYELKTSKSFTTPNTDIHNNNVITVADSYSKSGHHKLNSCESDSSVCPECGVIDNSDGNGNKDIPTETDHTVQCSAFVHSEVREMREDVVEGWKFSIPYFIQCFDCRKMYAAFFQLAVKFQKVPRTNLLLAICSVMVLFLLLSAMGLTYKILLLQAKLEAKDIWPPVSHTSWR</sequence>
<dbReference type="Pfam" id="PF02893">
    <property type="entry name" value="GRAM"/>
    <property type="match status" value="1"/>
</dbReference>
<dbReference type="OrthoDB" id="74360at2759"/>
<dbReference type="CDD" id="cd13220">
    <property type="entry name" value="PH-GRAM_GRAMDC"/>
    <property type="match status" value="1"/>
</dbReference>
<comment type="caution">
    <text evidence="3">The sequence shown here is derived from an EMBL/GenBank/DDBJ whole genome shotgun (WGS) entry which is preliminary data.</text>
</comment>
<proteinExistence type="predicted"/>
<dbReference type="STRING" id="6573.A0A210QIW0"/>
<accession>A0A210QIW0</accession>
<organism evidence="3 4">
    <name type="scientific">Mizuhopecten yessoensis</name>
    <name type="common">Japanese scallop</name>
    <name type="synonym">Patinopecten yessoensis</name>
    <dbReference type="NCBI Taxonomy" id="6573"/>
    <lineage>
        <taxon>Eukaryota</taxon>
        <taxon>Metazoa</taxon>
        <taxon>Spiralia</taxon>
        <taxon>Lophotrochozoa</taxon>
        <taxon>Mollusca</taxon>
        <taxon>Bivalvia</taxon>
        <taxon>Autobranchia</taxon>
        <taxon>Pteriomorphia</taxon>
        <taxon>Pectinida</taxon>
        <taxon>Pectinoidea</taxon>
        <taxon>Pectinidae</taxon>
        <taxon>Mizuhopecten</taxon>
    </lineage>
</organism>
<keyword evidence="1" id="KW-0812">Transmembrane</keyword>
<dbReference type="Proteomes" id="UP000242188">
    <property type="component" value="Unassembled WGS sequence"/>
</dbReference>
<dbReference type="PANTHER" id="PTHR23319:SF13">
    <property type="entry name" value="GRAM DOMAIN-CONTAINING PROTEIN"/>
    <property type="match status" value="1"/>
</dbReference>
<keyword evidence="1" id="KW-0472">Membrane</keyword>
<feature type="domain" description="GRAM" evidence="2">
    <location>
        <begin position="63"/>
        <end position="130"/>
    </location>
</feature>
<dbReference type="AlphaFoldDB" id="A0A210QIW0"/>
<evidence type="ECO:0000313" key="4">
    <source>
        <dbReference type="Proteomes" id="UP000242188"/>
    </source>
</evidence>
<dbReference type="PANTHER" id="PTHR23319">
    <property type="entry name" value="GRAM DOMAIN CONTAINING 1B, ISOFORM E"/>
    <property type="match status" value="1"/>
</dbReference>
<protein>
    <submittedName>
        <fullName evidence="3">GRAM domain-containing protein 1B</fullName>
    </submittedName>
</protein>
<dbReference type="InterPro" id="IPR051482">
    <property type="entry name" value="Cholesterol_transport"/>
</dbReference>
<keyword evidence="1" id="KW-1133">Transmembrane helix</keyword>
<dbReference type="SMART" id="SM00568">
    <property type="entry name" value="GRAM"/>
    <property type="match status" value="1"/>
</dbReference>
<dbReference type="GO" id="GO:0032366">
    <property type="term" value="P:intracellular sterol transport"/>
    <property type="evidence" value="ECO:0007669"/>
    <property type="project" value="TreeGrafter"/>
</dbReference>